<evidence type="ECO:0000256" key="8">
    <source>
        <dbReference type="ARBA" id="ARBA00022801"/>
    </source>
</evidence>
<evidence type="ECO:0000256" key="6">
    <source>
        <dbReference type="ARBA" id="ARBA00022723"/>
    </source>
</evidence>
<evidence type="ECO:0000256" key="4">
    <source>
        <dbReference type="ARBA" id="ARBA00022670"/>
    </source>
</evidence>
<evidence type="ECO:0000313" key="14">
    <source>
        <dbReference type="Proteomes" id="UP000287798"/>
    </source>
</evidence>
<accession>A0A426QLL0</accession>
<keyword evidence="6" id="KW-0479">Metal-binding</keyword>
<evidence type="ECO:0000256" key="11">
    <source>
        <dbReference type="ARBA" id="ARBA00023136"/>
    </source>
</evidence>
<comment type="cofactor">
    <cofactor evidence="2">
        <name>Co(2+)</name>
        <dbReference type="ChEBI" id="CHEBI:48828"/>
    </cofactor>
</comment>
<dbReference type="CDD" id="cd14789">
    <property type="entry name" value="Tiki"/>
    <property type="match status" value="1"/>
</dbReference>
<comment type="subcellular location">
    <subcellularLocation>
        <location evidence="3">Membrane</location>
        <topology evidence="3">Single-pass type I membrane protein</topology>
    </subcellularLocation>
</comment>
<evidence type="ECO:0000313" key="13">
    <source>
        <dbReference type="EMBL" id="RRQ22607.1"/>
    </source>
</evidence>
<keyword evidence="8" id="KW-0378">Hydrolase</keyword>
<keyword evidence="12" id="KW-0325">Glycoprotein</keyword>
<dbReference type="GO" id="GO:0030178">
    <property type="term" value="P:negative regulation of Wnt signaling pathway"/>
    <property type="evidence" value="ECO:0007669"/>
    <property type="project" value="InterPro"/>
</dbReference>
<proteinExistence type="predicted"/>
<name>A0A426QLL0_9GAMM</name>
<evidence type="ECO:0000256" key="3">
    <source>
        <dbReference type="ARBA" id="ARBA00004479"/>
    </source>
</evidence>
<dbReference type="GO" id="GO:0046872">
    <property type="term" value="F:metal ion binding"/>
    <property type="evidence" value="ECO:0007669"/>
    <property type="project" value="UniProtKB-KW"/>
</dbReference>
<evidence type="ECO:0000256" key="12">
    <source>
        <dbReference type="ARBA" id="ARBA00023180"/>
    </source>
</evidence>
<dbReference type="Pfam" id="PF01963">
    <property type="entry name" value="TraB_PrgY_gumN"/>
    <property type="match status" value="1"/>
</dbReference>
<gene>
    <name evidence="13" type="ORF">D6C00_12140</name>
</gene>
<protein>
    <submittedName>
        <fullName evidence="13">TraB/GumN family protein</fullName>
    </submittedName>
</protein>
<dbReference type="GO" id="GO:0004222">
    <property type="term" value="F:metalloendopeptidase activity"/>
    <property type="evidence" value="ECO:0007669"/>
    <property type="project" value="TreeGrafter"/>
</dbReference>
<evidence type="ECO:0000256" key="9">
    <source>
        <dbReference type="ARBA" id="ARBA00022989"/>
    </source>
</evidence>
<reference evidence="13 14" key="1">
    <citation type="journal article" date="2010" name="Int. J. Syst. Evol. Microbiol.">
        <title>Thiohalobacter thiocyanaticus gen. nov., sp. nov., a moderately halophilic, sulfur-oxidizing gammaproteobacterium from hypersaline lakes, that utilizes thiocyanate.</title>
        <authorList>
            <person name="Sorokin D.Y."/>
            <person name="Kovaleva O.L."/>
            <person name="Tourova T.P."/>
            <person name="Muyzer G."/>
        </authorList>
    </citation>
    <scope>NUCLEOTIDE SEQUENCE [LARGE SCALE GENOMIC DNA]</scope>
    <source>
        <strain evidence="13 14">Hrh1</strain>
    </source>
</reference>
<dbReference type="EMBL" id="QZMU01000001">
    <property type="protein sequence ID" value="RRQ22607.1"/>
    <property type="molecule type" value="Genomic_DNA"/>
</dbReference>
<evidence type="ECO:0000256" key="1">
    <source>
        <dbReference type="ARBA" id="ARBA00001936"/>
    </source>
</evidence>
<comment type="cofactor">
    <cofactor evidence="1">
        <name>Mn(2+)</name>
        <dbReference type="ChEBI" id="CHEBI:29035"/>
    </cofactor>
</comment>
<keyword evidence="14" id="KW-1185">Reference proteome</keyword>
<dbReference type="AlphaFoldDB" id="A0A426QLL0"/>
<dbReference type="InterPro" id="IPR040230">
    <property type="entry name" value="TIKI1/2-like"/>
</dbReference>
<comment type="caution">
    <text evidence="13">The sequence shown here is derived from an EMBL/GenBank/DDBJ whole genome shotgun (WGS) entry which is preliminary data.</text>
</comment>
<dbReference type="PANTHER" id="PTHR31120">
    <property type="entry name" value="METALLOPROTEASE TIKI"/>
    <property type="match status" value="1"/>
</dbReference>
<dbReference type="InterPro" id="IPR002816">
    <property type="entry name" value="TraB/PrgY/GumN_fam"/>
</dbReference>
<evidence type="ECO:0000256" key="10">
    <source>
        <dbReference type="ARBA" id="ARBA00023049"/>
    </source>
</evidence>
<keyword evidence="4" id="KW-0645">Protease</keyword>
<keyword evidence="9" id="KW-1133">Transmembrane helix</keyword>
<dbReference type="Proteomes" id="UP000287798">
    <property type="component" value="Unassembled WGS sequence"/>
</dbReference>
<dbReference type="PANTHER" id="PTHR31120:SF6">
    <property type="entry name" value="METALLOPROTEASE TIKI HOMOLOG"/>
    <property type="match status" value="1"/>
</dbReference>
<evidence type="ECO:0000256" key="7">
    <source>
        <dbReference type="ARBA" id="ARBA00022729"/>
    </source>
</evidence>
<dbReference type="GO" id="GO:0006508">
    <property type="term" value="P:proteolysis"/>
    <property type="evidence" value="ECO:0007669"/>
    <property type="project" value="UniProtKB-KW"/>
</dbReference>
<keyword evidence="11" id="KW-0472">Membrane</keyword>
<keyword evidence="10" id="KW-0482">Metalloprotease</keyword>
<keyword evidence="5" id="KW-0812">Transmembrane</keyword>
<evidence type="ECO:0000256" key="2">
    <source>
        <dbReference type="ARBA" id="ARBA00001941"/>
    </source>
</evidence>
<keyword evidence="7" id="KW-0732">Signal</keyword>
<evidence type="ECO:0000256" key="5">
    <source>
        <dbReference type="ARBA" id="ARBA00022692"/>
    </source>
</evidence>
<organism evidence="13 14">
    <name type="scientific">Thiohalobacter thiocyanaticus</name>
    <dbReference type="NCBI Taxonomy" id="585455"/>
    <lineage>
        <taxon>Bacteria</taxon>
        <taxon>Pseudomonadati</taxon>
        <taxon>Pseudomonadota</taxon>
        <taxon>Gammaproteobacteria</taxon>
        <taxon>Thiohalobacterales</taxon>
        <taxon>Thiohalobacteraceae</taxon>
        <taxon>Thiohalobacter</taxon>
    </lineage>
</organism>
<dbReference type="GO" id="GO:0016020">
    <property type="term" value="C:membrane"/>
    <property type="evidence" value="ECO:0007669"/>
    <property type="project" value="UniProtKB-SubCell"/>
</dbReference>
<sequence length="333" mass="37072">MGETGAGSDMLPAYPMPGGFAIMTGRDDSCGKGRMMRIMKATTGAAPVRGAALLWLLLALAWLSPVWAEAQGRLWRISAEGVEPSYLFGTMHSEHPEVIRLPAAVEHAFARSEQLVLEMVLDETAILTTVQAGLFEPGRDLKSVLPPNLYRETVEAMADYGIPEPVLRRYKPWMIFSTLMLPRSRSGLFLDMRLYQQALAADKPVAGLETAAEQIGVFDSMPMADQVSILRDTLDNRDRFEAWFEDMRRVYLSGDLEALAAFSDRMMGDIDPALVERFNRRFVTERNHRMAARLQPVLRQGGAFIAVGALHLPGEEGIIALLREAGYEVEREE</sequence>